<reference evidence="6 7" key="1">
    <citation type="journal article" date="2021" name="bioRxiv">
        <title>Chromosome-scale and haplotype-resolved genome assembly of a tetraploid potato cultivar.</title>
        <authorList>
            <person name="Sun H."/>
            <person name="Jiao W.-B."/>
            <person name="Krause K."/>
            <person name="Campoy J.A."/>
            <person name="Goel M."/>
            <person name="Folz-Donahue K."/>
            <person name="Kukat C."/>
            <person name="Huettel B."/>
            <person name="Schneeberger K."/>
        </authorList>
    </citation>
    <scope>NUCLEOTIDE SEQUENCE [LARGE SCALE GENOMIC DNA]</scope>
    <source>
        <strain evidence="6">SolTubOtavaFocal</strain>
        <tissue evidence="6">Leaves</tissue>
    </source>
</reference>
<dbReference type="InterPro" id="IPR043128">
    <property type="entry name" value="Rev_trsase/Diguanyl_cyclase"/>
</dbReference>
<evidence type="ECO:0000313" key="6">
    <source>
        <dbReference type="EMBL" id="KAH0773300.1"/>
    </source>
</evidence>
<keyword evidence="2" id="KW-0472">Membrane</keyword>
<feature type="transmembrane region" description="Helical" evidence="2">
    <location>
        <begin position="41"/>
        <end position="61"/>
    </location>
</feature>
<dbReference type="InterPro" id="IPR041588">
    <property type="entry name" value="Integrase_H2C2"/>
</dbReference>
<organism evidence="6 7">
    <name type="scientific">Solanum tuberosum</name>
    <name type="common">Potato</name>
    <dbReference type="NCBI Taxonomy" id="4113"/>
    <lineage>
        <taxon>Eukaryota</taxon>
        <taxon>Viridiplantae</taxon>
        <taxon>Streptophyta</taxon>
        <taxon>Embryophyta</taxon>
        <taxon>Tracheophyta</taxon>
        <taxon>Spermatophyta</taxon>
        <taxon>Magnoliopsida</taxon>
        <taxon>eudicotyledons</taxon>
        <taxon>Gunneridae</taxon>
        <taxon>Pentapetalae</taxon>
        <taxon>asterids</taxon>
        <taxon>lamiids</taxon>
        <taxon>Solanales</taxon>
        <taxon>Solanaceae</taxon>
        <taxon>Solanoideae</taxon>
        <taxon>Solaneae</taxon>
        <taxon>Solanum</taxon>
    </lineage>
</organism>
<dbReference type="SUPFAM" id="SSF56672">
    <property type="entry name" value="DNA/RNA polymerases"/>
    <property type="match status" value="1"/>
</dbReference>
<gene>
    <name evidence="6" type="ORF">KY290_010437</name>
</gene>
<feature type="domain" description="Reverse transcriptase/retrotransposon-derived protein RNase H-like" evidence="4">
    <location>
        <begin position="167"/>
        <end position="247"/>
    </location>
</feature>
<feature type="domain" description="Reverse transcriptase" evidence="3">
    <location>
        <begin position="7"/>
        <end position="128"/>
    </location>
</feature>
<dbReference type="InterPro" id="IPR000477">
    <property type="entry name" value="RT_dom"/>
</dbReference>
<dbReference type="Proteomes" id="UP000826656">
    <property type="component" value="Unassembled WGS sequence"/>
</dbReference>
<dbReference type="InterPro" id="IPR036397">
    <property type="entry name" value="RNaseH_sf"/>
</dbReference>
<protein>
    <submittedName>
        <fullName evidence="6">Uncharacterized protein</fullName>
    </submittedName>
</protein>
<dbReference type="Pfam" id="PF17919">
    <property type="entry name" value="RT_RNaseH_2"/>
    <property type="match status" value="1"/>
</dbReference>
<dbReference type="InterPro" id="IPR012337">
    <property type="entry name" value="RNaseH-like_sf"/>
</dbReference>
<evidence type="ECO:0000259" key="4">
    <source>
        <dbReference type="Pfam" id="PF17919"/>
    </source>
</evidence>
<evidence type="ECO:0000259" key="3">
    <source>
        <dbReference type="Pfam" id="PF00078"/>
    </source>
</evidence>
<evidence type="ECO:0000256" key="1">
    <source>
        <dbReference type="ARBA" id="ARBA00023268"/>
    </source>
</evidence>
<dbReference type="PANTHER" id="PTHR37984:SF5">
    <property type="entry name" value="PROTEIN NYNRIN-LIKE"/>
    <property type="match status" value="1"/>
</dbReference>
<accession>A0ABQ7VYE3</accession>
<dbReference type="Gene3D" id="3.30.70.270">
    <property type="match status" value="2"/>
</dbReference>
<evidence type="ECO:0000256" key="2">
    <source>
        <dbReference type="SAM" id="Phobius"/>
    </source>
</evidence>
<evidence type="ECO:0000259" key="5">
    <source>
        <dbReference type="Pfam" id="PF17921"/>
    </source>
</evidence>
<dbReference type="EMBL" id="JAIVGD010000005">
    <property type="protein sequence ID" value="KAH0773300.1"/>
    <property type="molecule type" value="Genomic_DNA"/>
</dbReference>
<sequence>MVCTSVGASHFSNIDLRSGYHQLRVRDSDISKPPFKTRYGHYEFVVIIGLTNALVAFMDLMNKVFKQYLDLFVIVFIDDILIYSRNKEEHANHLRSVAFLGDIVSSEGIQVDSQKIEVVKQWPRPTSPTDIRSFLGLAGYYRRFMEGFSCITSSLTKLTQKKVKFQWSDDCEKSFAELKTRLTTTSVLTLPDVSNGYVIYCDTSKVGLGCVLMQRGNVIAYAFRQLKVNEKNYPTHDLELAAMDYDISEHYHPGKANVVVDSLSRLSMGSVEHVEEQRKELAKDIHRLDRLGKVEVFSQGGDGVLRYQGRLCVPKVGELRQQILAEAHNSIYSIHPGTIMMYRDLGEVFWWNGMKRVIANFMAKCPNCQQVKVEHQKPGGMTQEINISSWKWEVINIGFITGLPHTRGQHDSIWVIVDRVPKSARILAVNTTDSMEDYAKLYINEIVRLYGVPLSIISGSDLQFTSNFWKSFKKGLGTQMAPYEALFGRRCRSPVGWFEVGEAALIGPDSVHDAMEKVVANRTSNSASGLPHFAVEEVCLKVEKQGSHFSQGFVEESVRRGSYLESRSSHEGQVSSPFSFRFHSCLSIFAYSWNLVQSEISFQCLVVQVLSFQITHRSVLDLQFNNISGESSFFKDE</sequence>
<dbReference type="Pfam" id="PF00078">
    <property type="entry name" value="RVT_1"/>
    <property type="match status" value="1"/>
</dbReference>
<dbReference type="SUPFAM" id="SSF53098">
    <property type="entry name" value="Ribonuclease H-like"/>
    <property type="match status" value="1"/>
</dbReference>
<dbReference type="PANTHER" id="PTHR37984">
    <property type="entry name" value="PROTEIN CBG26694"/>
    <property type="match status" value="1"/>
</dbReference>
<comment type="caution">
    <text evidence="6">The sequence shown here is derived from an EMBL/GenBank/DDBJ whole genome shotgun (WGS) entry which is preliminary data.</text>
</comment>
<dbReference type="CDD" id="cd01647">
    <property type="entry name" value="RT_LTR"/>
    <property type="match status" value="1"/>
</dbReference>
<dbReference type="Gene3D" id="1.10.340.70">
    <property type="match status" value="1"/>
</dbReference>
<feature type="domain" description="Integrase zinc-binding" evidence="5">
    <location>
        <begin position="318"/>
        <end position="373"/>
    </location>
</feature>
<dbReference type="Gene3D" id="3.10.10.10">
    <property type="entry name" value="HIV Type 1 Reverse Transcriptase, subunit A, domain 1"/>
    <property type="match status" value="1"/>
</dbReference>
<dbReference type="Gene3D" id="3.30.420.10">
    <property type="entry name" value="Ribonuclease H-like superfamily/Ribonuclease H"/>
    <property type="match status" value="1"/>
</dbReference>
<keyword evidence="1" id="KW-0511">Multifunctional enzyme</keyword>
<keyword evidence="2" id="KW-1133">Transmembrane helix</keyword>
<evidence type="ECO:0000313" key="7">
    <source>
        <dbReference type="Proteomes" id="UP000826656"/>
    </source>
</evidence>
<keyword evidence="2" id="KW-0812">Transmembrane</keyword>
<dbReference type="InterPro" id="IPR041577">
    <property type="entry name" value="RT_RNaseH_2"/>
</dbReference>
<dbReference type="InterPro" id="IPR043502">
    <property type="entry name" value="DNA/RNA_pol_sf"/>
</dbReference>
<name>A0ABQ7VYE3_SOLTU</name>
<dbReference type="Pfam" id="PF17921">
    <property type="entry name" value="Integrase_H2C2"/>
    <property type="match status" value="1"/>
</dbReference>
<keyword evidence="7" id="KW-1185">Reference proteome</keyword>
<dbReference type="InterPro" id="IPR050951">
    <property type="entry name" value="Retrovirus_Pol_polyprotein"/>
</dbReference>
<proteinExistence type="predicted"/>